<feature type="region of interest" description="Disordered" evidence="1">
    <location>
        <begin position="291"/>
        <end position="324"/>
    </location>
</feature>
<feature type="compositionally biased region" description="Low complexity" evidence="1">
    <location>
        <begin position="408"/>
        <end position="441"/>
    </location>
</feature>
<dbReference type="EMBL" id="JAUYZK010000007">
    <property type="protein sequence ID" value="MDP2539242.1"/>
    <property type="molecule type" value="Genomic_DNA"/>
</dbReference>
<feature type="compositionally biased region" description="Low complexity" evidence="1">
    <location>
        <begin position="291"/>
        <end position="313"/>
    </location>
</feature>
<dbReference type="InterPro" id="IPR008638">
    <property type="entry name" value="FhaB/CdiA-like_TPS"/>
</dbReference>
<feature type="region of interest" description="Disordered" evidence="1">
    <location>
        <begin position="1223"/>
        <end position="1267"/>
    </location>
</feature>
<evidence type="ECO:0000256" key="1">
    <source>
        <dbReference type="SAM" id="MobiDB-lite"/>
    </source>
</evidence>
<dbReference type="SUPFAM" id="SSF51126">
    <property type="entry name" value="Pectin lyase-like"/>
    <property type="match status" value="1"/>
</dbReference>
<feature type="region of interest" description="Disordered" evidence="1">
    <location>
        <begin position="36"/>
        <end position="56"/>
    </location>
</feature>
<feature type="domain" description="Filamentous haemagglutinin FhaB/tRNA nuclease CdiA-like TPS" evidence="3">
    <location>
        <begin position="79"/>
        <end position="199"/>
    </location>
</feature>
<keyword evidence="7" id="KW-1185">Reference proteome</keyword>
<keyword evidence="2" id="KW-0732">Signal</keyword>
<feature type="chain" id="PRO_5041655085" evidence="2">
    <location>
        <begin position="28"/>
        <end position="1906"/>
    </location>
</feature>
<feature type="compositionally biased region" description="Polar residues" evidence="1">
    <location>
        <begin position="1362"/>
        <end position="1372"/>
    </location>
</feature>
<feature type="region of interest" description="Disordered" evidence="1">
    <location>
        <begin position="836"/>
        <end position="889"/>
    </location>
</feature>
<dbReference type="Proteomes" id="UP001240777">
    <property type="component" value="Unassembled WGS sequence"/>
</dbReference>
<dbReference type="NCBIfam" id="TIGR01901">
    <property type="entry name" value="adhes_NPXG"/>
    <property type="match status" value="1"/>
</dbReference>
<sequence length="1906" mass="206736">MFFSHFIKQSISILITFSLLSSQTLLAIENIPTPNITNNPSNIQTPPNTPNANTAKNITPPIIIDTSITPNNPSLDKARNNIDIVNISTPNDAGISNNYFKEFNVSKSGLIFNNSKDLITSTELAGLINGNSHLKDKEASLILNQITGNHISELLGYMEIAGKSADLIIANPNGISCNGCGFINSSSATLTTGSISLEELNRLNDLRDLSKHLNMMVQRGHINIEALNASNIPTLNIIAQSLSVNKNLLTNKLNIILGNNKVGIDISKNASILLYEPVEIPIDSYNINDNDSNNQSNINDSNDSDNHLNSINDPNHTKEDKATSKTKTALALDVAYLGSILSRSIYLVATTEGIGVKNSGRIATIASEQEGDGGFVINVNGKVEIAKAKEAYEAYKQEQERIKELQASNDISNKNSNVSNNNSISSNNDDLNMRNSNSLNDNNHSNINDTNTNTANIFNINSNHTILDTPTDTFIPPSILASKDLSITAKELENHSIISSNGDLDIKAESVNNLGSLKLEKVIIKREHHNSWCADESKGTRDCGSDTNHTTYDYDKTITEDRLKANTYDPAIITAKNIHIKAENLTNDTAILSAEDKLSLEVTNIVNTQPIPKRVIKKVGVERHYDRHGGYCGGRMFGFGKHDWNCHSHTDTYDYTPSASISSISLDLPSIDTHSILSNSETINKQTLSLNPISYVIETNPLYITKDTFISTRTFQSYLYDSFIPSHPLADIRGMIDSINKNTQDSIKYQFSLNRNDLANLNSFNNPNNLTNSNIFSNSSNLNNFNKLSNLNNSNNALALNNKDDFNHTSYNNKNNENLYTDDSIISDQNNSNTLAYLDSNSNDSKDSSLNKTSNSKSSKTNSSSSDLSNTSKSKDDSNSSNSKSNSKTSLAGAITSGIYGKDISLISTHTKNSSNIKGNKVSINSKFLLNQNGTIVANNPSKSETNTPDNSLANVDSTAGNFLISGESFKSISSTIKAKNAYLNSDSTEITSGTNSIEFSYHKPISKVFALSGFKNSKPIYSSSNTSLDALSSIQSDNLYIKGEKIAIKGSDIATKNNLFIDAKNLDISAVKLSSSYSDKTQSHSNTTSLTSSLQAKNISINTTGDANLTSANLQAKNDITLNAKGNISFNTALNHSMDKTIIKDYSQGDMSKGDFTSITTATTTTHTSDTHLNNQLMAKNIHINSNSSIDAYNLSIKADDKVSMNAKDNITLSNLADNSSTDIQTHQETSGFKISSEGDSYSASFGKQTTHTHQNSQASIHKKENIQASSISISSGKDISIESSNLIARDGDISLDSLHNISISSLEDKHSFSKETKTTSNSFGISIPKSYVNEVANASAKSTMNSLGKGLQTLADKLDPSNSENKNSINHPGLLRNPGKWLEKRSDKIKSPYLSEIDHLEIGVGFGHKSNSSNTSSSNTQASSSNLSGNNILINAKNKADIIGSNLNTKDDINLTGKDVNIIAANNQSSKSISTSSDDFNTSLSIDVGKNTKAKADISYNHTQSKDSSCKITHTASNLSSKNLSINSSKNTLIKGSNINATQASIQSESLNVLASKDSFTSTSKDNSFSASMGGGFNLASLDLGINISSASGSKETTTYNNAALNINNLKLTTEKNLNIKGGNINTVNLQANIKGDMNIQSLQDTHTASQNNTHLGASINTSSLKNTKPSFGNSPMNSDTKNVKNQSGINAKNSLQINIANNTDLKGAYINTENNQKDKTLSFTLSTRTLSFSNITNSSNIKSFKGVKGYQKQNHTSKTLASISNNIDLEEKAKHKKDETSNIHRISPDNQTLKEVSLLQNEDKKEPSVFDAFVNISIKTQDIANKTFNQSFKQNMKDVYTFTKPLNDSLINIGVSNIATAGKHLIENKEHQAPKNIFKNAWENTKKESKDALGGFVDKVLWE</sequence>
<evidence type="ECO:0000313" key="5">
    <source>
        <dbReference type="EMBL" id="MDP2539242.1"/>
    </source>
</evidence>
<evidence type="ECO:0000256" key="2">
    <source>
        <dbReference type="SAM" id="SignalP"/>
    </source>
</evidence>
<feature type="region of interest" description="Disordered" evidence="1">
    <location>
        <begin position="406"/>
        <end position="441"/>
    </location>
</feature>
<comment type="caution">
    <text evidence="5">The sequence shown here is derived from an EMBL/GenBank/DDBJ whole genome shotgun (WGS) entry which is preliminary data.</text>
</comment>
<organism evidence="5 6">
    <name type="scientific">Helicobacter cappadocius</name>
    <dbReference type="NCBI Taxonomy" id="3063998"/>
    <lineage>
        <taxon>Bacteria</taxon>
        <taxon>Pseudomonadati</taxon>
        <taxon>Campylobacterota</taxon>
        <taxon>Epsilonproteobacteria</taxon>
        <taxon>Campylobacterales</taxon>
        <taxon>Helicobacteraceae</taxon>
        <taxon>Helicobacter</taxon>
    </lineage>
</organism>
<dbReference type="SMART" id="SM00912">
    <property type="entry name" value="Haemagg_act"/>
    <property type="match status" value="1"/>
</dbReference>
<dbReference type="Gene3D" id="2.160.20.10">
    <property type="entry name" value="Single-stranded right-handed beta-helix, Pectin lyase-like"/>
    <property type="match status" value="1"/>
</dbReference>
<evidence type="ECO:0000259" key="3">
    <source>
        <dbReference type="SMART" id="SM00912"/>
    </source>
</evidence>
<dbReference type="InterPro" id="IPR012334">
    <property type="entry name" value="Pectin_lyas_fold"/>
</dbReference>
<evidence type="ECO:0000313" key="4">
    <source>
        <dbReference type="EMBL" id="MDO7253328.1"/>
    </source>
</evidence>
<reference evidence="4 6" key="3">
    <citation type="journal article" date="2024" name="Syst. Appl. Microbiol.">
        <title>Helicobacter cappadocius sp. nov., from lizards: The first psychrotrophic Helicobacter species.</title>
        <authorList>
            <person name="Aydin F."/>
            <person name="Tarhane S."/>
            <person name="Karakaya E."/>
            <person name="Abay S."/>
            <person name="Kayman T."/>
            <person name="Guran O."/>
            <person name="Bozkurt E."/>
            <person name="Uzum N."/>
            <person name="Avci A."/>
            <person name="Olgun K."/>
            <person name="Jablonski D."/>
            <person name="Guran C."/>
            <person name="Burcin Saticioglu I."/>
        </authorList>
    </citation>
    <scope>NUCLEOTIDE SEQUENCE [LARGE SCALE GENOMIC DNA]</scope>
    <source>
        <strain evidence="4">Faydin-H75</strain>
        <strain evidence="6">faydin-H76</strain>
    </source>
</reference>
<evidence type="ECO:0000313" key="7">
    <source>
        <dbReference type="Proteomes" id="UP001240777"/>
    </source>
</evidence>
<dbReference type="Pfam" id="PF13332">
    <property type="entry name" value="Fil_haemagg_2"/>
    <property type="match status" value="3"/>
</dbReference>
<name>A0AA90T9V2_9HELI</name>
<feature type="region of interest" description="Disordered" evidence="1">
    <location>
        <begin position="1654"/>
        <end position="1689"/>
    </location>
</feature>
<protein>
    <submittedName>
        <fullName evidence="5">Hemagglutinin repeat-containing protein</fullName>
    </submittedName>
</protein>
<dbReference type="EMBL" id="JAUPEV010000007">
    <property type="protein sequence ID" value="MDO7253328.1"/>
    <property type="molecule type" value="Genomic_DNA"/>
</dbReference>
<reference evidence="5 7" key="1">
    <citation type="submission" date="2023-07" db="EMBL/GenBank/DDBJ databases">
        <title>Unpublished Manusciprt.</title>
        <authorList>
            <person name="Aydin F."/>
            <person name="Tarhane S."/>
            <person name="Saticioglu I.B."/>
            <person name="Karakaya E."/>
            <person name="Abay S."/>
            <person name="Guran O."/>
            <person name="Bozkurt E."/>
            <person name="Uzum N."/>
            <person name="Olgun K."/>
            <person name="Jablonski D."/>
        </authorList>
    </citation>
    <scope>NUCLEOTIDE SEQUENCE</scope>
    <source>
        <strain evidence="7">faydin-H75</strain>
        <strain evidence="5">Faydin-H76</strain>
    </source>
</reference>
<gene>
    <name evidence="4" type="ORF">Q5I04_05315</name>
    <name evidence="5" type="ORF">Q5I06_05585</name>
</gene>
<dbReference type="InterPro" id="IPR025157">
    <property type="entry name" value="Hemagglutinin_rpt"/>
</dbReference>
<evidence type="ECO:0000313" key="6">
    <source>
        <dbReference type="Proteomes" id="UP001177258"/>
    </source>
</evidence>
<feature type="compositionally biased region" description="Polar residues" evidence="1">
    <location>
        <begin position="1223"/>
        <end position="1261"/>
    </location>
</feature>
<dbReference type="Proteomes" id="UP001177258">
    <property type="component" value="Unassembled WGS sequence"/>
</dbReference>
<feature type="compositionally biased region" description="Low complexity" evidence="1">
    <location>
        <begin position="850"/>
        <end position="872"/>
    </location>
</feature>
<dbReference type="RefSeq" id="WP_305517175.1">
    <property type="nucleotide sequence ID" value="NZ_JAUPEV010000007.1"/>
</dbReference>
<reference evidence="4" key="2">
    <citation type="submission" date="2023-07" db="EMBL/GenBank/DDBJ databases">
        <authorList>
            <person name="Aydin F."/>
            <person name="Tarhane S."/>
            <person name="Saticioglu I.B."/>
            <person name="Karakaya E."/>
            <person name="Abay S."/>
            <person name="Guran O."/>
            <person name="Bozkurt E."/>
            <person name="Uzum N."/>
            <person name="Olgun K."/>
            <person name="Jablonski D."/>
        </authorList>
    </citation>
    <scope>NUCLEOTIDE SEQUENCE</scope>
    <source>
        <strain evidence="4">Faydin-H75</strain>
    </source>
</reference>
<feature type="compositionally biased region" description="Low complexity" evidence="1">
    <location>
        <begin position="879"/>
        <end position="889"/>
    </location>
</feature>
<feature type="region of interest" description="Disordered" evidence="1">
    <location>
        <begin position="1356"/>
        <end position="1381"/>
    </location>
</feature>
<dbReference type="Pfam" id="PF05860">
    <property type="entry name" value="TPS"/>
    <property type="match status" value="1"/>
</dbReference>
<accession>A0AA90T9V2</accession>
<dbReference type="InterPro" id="IPR011050">
    <property type="entry name" value="Pectin_lyase_fold/virulence"/>
</dbReference>
<proteinExistence type="predicted"/>
<dbReference type="GO" id="GO:0003824">
    <property type="term" value="F:catalytic activity"/>
    <property type="evidence" value="ECO:0007669"/>
    <property type="project" value="UniProtKB-ARBA"/>
</dbReference>
<feature type="signal peptide" evidence="2">
    <location>
        <begin position="1"/>
        <end position="27"/>
    </location>
</feature>